<keyword evidence="6 12" id="KW-0472">Membrane</keyword>
<keyword evidence="2" id="KW-1003">Cell membrane</keyword>
<dbReference type="InterPro" id="IPR046357">
    <property type="entry name" value="PPIase_dom_sf"/>
</dbReference>
<keyword evidence="3" id="KW-0997">Cell inner membrane</keyword>
<organism evidence="14 15">
    <name type="scientific">Pseudomonas ulcerans</name>
    <dbReference type="NCBI Taxonomy" id="3115852"/>
    <lineage>
        <taxon>Bacteria</taxon>
        <taxon>Pseudomonadati</taxon>
        <taxon>Pseudomonadota</taxon>
        <taxon>Gammaproteobacteria</taxon>
        <taxon>Pseudomonadales</taxon>
        <taxon>Pseudomonadaceae</taxon>
        <taxon>Pseudomonas</taxon>
    </lineage>
</organism>
<dbReference type="PROSITE" id="PS01096">
    <property type="entry name" value="PPIC_PPIASE_1"/>
    <property type="match status" value="1"/>
</dbReference>
<keyword evidence="4 12" id="KW-0812">Transmembrane</keyword>
<feature type="domain" description="PpiC" evidence="13">
    <location>
        <begin position="262"/>
        <end position="361"/>
    </location>
</feature>
<dbReference type="RefSeq" id="WP_330075348.1">
    <property type="nucleotide sequence ID" value="NZ_JAZDQJ010000016.1"/>
</dbReference>
<evidence type="ECO:0000256" key="1">
    <source>
        <dbReference type="ARBA" id="ARBA00004382"/>
    </source>
</evidence>
<dbReference type="InterPro" id="IPR000297">
    <property type="entry name" value="PPIase_PpiC"/>
</dbReference>
<accession>A0ABU7HSQ7</accession>
<dbReference type="Gene3D" id="3.10.50.40">
    <property type="match status" value="1"/>
</dbReference>
<sequence length="623" mass="68591">MLQNIRDNSQGWIAKTIIGVIVVLMALTGFDAIFQAVSHNKDAAKVNGDTISQNELSQAVDTQRRQLMQRLGKDFDPSLLDDKMLREAALKGLIERQLLLQGAHDAKFSFSEAALDQVILQTPEFQVDGKFSAERFDQVIRQLGYGRMQFREMLAQEMLIGQLRAGLAGSGFVTDTQVDAFARLEKQTRDFASLTFKADPAAVKVTDEQIKAHYDQHAKEFMSPDQVVIDYVELKKAAFFDQVKVSDDELQALYQKEIANLAEQRHAAHILVEVNDQQDDAQAKARIADVQQRLAKGEDFAALAKEFSQDPGSANNGGDLGYAGKGVYDPAFEDALYALNKDQVSEPVRTEFGYHLIKLLGVQAPEVPTFASLKDKLTRELKTQQVEQRFVEASKQLEDSAFEASDLAQPAQDLGLKVQTSAPFGREGGDGITANRQVIQAAFSAEVMDEGANSSAIELDPETVVVVRVKEHRKPEQLPLEAVSGPIHDHLAQEQATAAVKSKTEALVAGLRDGKVAYQPVQDGQAWKVQEAATRMQEGVDPAELQALFRMSKPEAKDKPVYSTVTLADGSVVVLRLNGVNEGSAASAEEKGEYRRYLASRAGQQDFAAYRKQLEASAEITRY</sequence>
<comment type="similarity">
    <text evidence="8">Belongs to the PpiD chaperone family.</text>
</comment>
<dbReference type="SUPFAM" id="SSF54534">
    <property type="entry name" value="FKBP-like"/>
    <property type="match status" value="1"/>
</dbReference>
<dbReference type="InterPro" id="IPR052029">
    <property type="entry name" value="PpiD_chaperone"/>
</dbReference>
<comment type="subcellular location">
    <subcellularLocation>
        <location evidence="1">Cell inner membrane</location>
        <topology evidence="1">Single-pass type II membrane protein</topology>
        <orientation evidence="1">Periplasmic side</orientation>
    </subcellularLocation>
</comment>
<evidence type="ECO:0000313" key="15">
    <source>
        <dbReference type="Proteomes" id="UP001335100"/>
    </source>
</evidence>
<evidence type="ECO:0000256" key="11">
    <source>
        <dbReference type="PROSITE-ProRule" id="PRU00278"/>
    </source>
</evidence>
<keyword evidence="7" id="KW-0143">Chaperone</keyword>
<reference evidence="14 15" key="1">
    <citation type="submission" date="2024-01" db="EMBL/GenBank/DDBJ databases">
        <title>Unpublished Manusciprt.</title>
        <authorList>
            <person name="Duman M."/>
            <person name="Valdes E.G."/>
            <person name="Ajmi N."/>
            <person name="Altun S."/>
            <person name="Saticioglu I.B."/>
        </authorList>
    </citation>
    <scope>NUCLEOTIDE SEQUENCE [LARGE SCALE GENOMIC DNA]</scope>
    <source>
        <strain evidence="14 15">148P</strain>
    </source>
</reference>
<keyword evidence="11" id="KW-0413">Isomerase</keyword>
<dbReference type="Proteomes" id="UP001335100">
    <property type="component" value="Unassembled WGS sequence"/>
</dbReference>
<evidence type="ECO:0000256" key="4">
    <source>
        <dbReference type="ARBA" id="ARBA00022692"/>
    </source>
</evidence>
<proteinExistence type="inferred from homology"/>
<evidence type="ECO:0000256" key="3">
    <source>
        <dbReference type="ARBA" id="ARBA00022519"/>
    </source>
</evidence>
<evidence type="ECO:0000256" key="2">
    <source>
        <dbReference type="ARBA" id="ARBA00022475"/>
    </source>
</evidence>
<keyword evidence="5 12" id="KW-1133">Transmembrane helix</keyword>
<dbReference type="PANTHER" id="PTHR47529">
    <property type="entry name" value="PEPTIDYL-PROLYL CIS-TRANS ISOMERASE D"/>
    <property type="match status" value="1"/>
</dbReference>
<evidence type="ECO:0000256" key="7">
    <source>
        <dbReference type="ARBA" id="ARBA00023186"/>
    </source>
</evidence>
<evidence type="ECO:0000256" key="6">
    <source>
        <dbReference type="ARBA" id="ARBA00023136"/>
    </source>
</evidence>
<dbReference type="PROSITE" id="PS50198">
    <property type="entry name" value="PPIC_PPIASE_2"/>
    <property type="match status" value="1"/>
</dbReference>
<evidence type="ECO:0000256" key="10">
    <source>
        <dbReference type="ARBA" id="ARBA00042775"/>
    </source>
</evidence>
<dbReference type="InterPro" id="IPR023058">
    <property type="entry name" value="PPIase_PpiC_CS"/>
</dbReference>
<evidence type="ECO:0000256" key="8">
    <source>
        <dbReference type="ARBA" id="ARBA00038408"/>
    </source>
</evidence>
<evidence type="ECO:0000313" key="14">
    <source>
        <dbReference type="EMBL" id="MEE1934579.1"/>
    </source>
</evidence>
<dbReference type="Pfam" id="PF00639">
    <property type="entry name" value="Rotamase"/>
    <property type="match status" value="1"/>
</dbReference>
<keyword evidence="11" id="KW-0697">Rotamase</keyword>
<dbReference type="Pfam" id="PF13624">
    <property type="entry name" value="SurA_N_3"/>
    <property type="match status" value="1"/>
</dbReference>
<comment type="caution">
    <text evidence="14">The sequence shown here is derived from an EMBL/GenBank/DDBJ whole genome shotgun (WGS) entry which is preliminary data.</text>
</comment>
<evidence type="ECO:0000256" key="5">
    <source>
        <dbReference type="ARBA" id="ARBA00022989"/>
    </source>
</evidence>
<dbReference type="PANTHER" id="PTHR47529:SF1">
    <property type="entry name" value="PERIPLASMIC CHAPERONE PPID"/>
    <property type="match status" value="1"/>
</dbReference>
<dbReference type="EMBL" id="JAZDQJ010000016">
    <property type="protein sequence ID" value="MEE1934579.1"/>
    <property type="molecule type" value="Genomic_DNA"/>
</dbReference>
<dbReference type="Gene3D" id="1.10.4030.10">
    <property type="entry name" value="Porin chaperone SurA, peptide-binding domain"/>
    <property type="match status" value="1"/>
</dbReference>
<evidence type="ECO:0000256" key="12">
    <source>
        <dbReference type="SAM" id="Phobius"/>
    </source>
</evidence>
<feature type="transmembrane region" description="Helical" evidence="12">
    <location>
        <begin position="12"/>
        <end position="34"/>
    </location>
</feature>
<protein>
    <recommendedName>
        <fullName evidence="9">Periplasmic chaperone PpiD</fullName>
    </recommendedName>
    <alternativeName>
        <fullName evidence="10">Periplasmic folding chaperone</fullName>
    </alternativeName>
</protein>
<keyword evidence="15" id="KW-1185">Reference proteome</keyword>
<evidence type="ECO:0000259" key="13">
    <source>
        <dbReference type="PROSITE" id="PS50198"/>
    </source>
</evidence>
<evidence type="ECO:0000256" key="9">
    <source>
        <dbReference type="ARBA" id="ARBA00040743"/>
    </source>
</evidence>
<dbReference type="InterPro" id="IPR027304">
    <property type="entry name" value="Trigger_fact/SurA_dom_sf"/>
</dbReference>
<name>A0ABU7HSQ7_9PSED</name>
<gene>
    <name evidence="14" type="ORF">V0R50_15220</name>
</gene>
<dbReference type="SUPFAM" id="SSF109998">
    <property type="entry name" value="Triger factor/SurA peptide-binding domain-like"/>
    <property type="match status" value="1"/>
</dbReference>